<evidence type="ECO:0000256" key="1">
    <source>
        <dbReference type="SAM" id="MobiDB-lite"/>
    </source>
</evidence>
<evidence type="ECO:0000313" key="2">
    <source>
        <dbReference type="EMBL" id="OUS42704.1"/>
    </source>
</evidence>
<dbReference type="Proteomes" id="UP000195557">
    <property type="component" value="Unassembled WGS sequence"/>
</dbReference>
<feature type="region of interest" description="Disordered" evidence="1">
    <location>
        <begin position="169"/>
        <end position="200"/>
    </location>
</feature>
<sequence length="200" mass="20783">MARGAPAWTTGSALSSETRETLKRWEPIRNFFPLTIGVLFDARLSESVTRASATGSVTAFSSARSTDAPVLFKNTNSPPSLFEIPSNSFRRAGGAPCIASVAVGGGFGQAAAGPTHAPPLQYRSLPLSVVTVDALGDEAGALAGATDGRDLVRDRSRVEHRHVCRFGAVGGGAPGTKPPPEPRELSGGCSVNPMTRRAKL</sequence>
<name>A0A1Y5I3E4_OSTTA</name>
<proteinExistence type="predicted"/>
<accession>A0A1Y5I3E4</accession>
<dbReference type="AlphaFoldDB" id="A0A1Y5I3E4"/>
<dbReference type="EMBL" id="KZ155838">
    <property type="protein sequence ID" value="OUS42704.1"/>
    <property type="molecule type" value="Genomic_DNA"/>
</dbReference>
<protein>
    <submittedName>
        <fullName evidence="2">Uncharacterized protein</fullName>
    </submittedName>
</protein>
<organism evidence="2">
    <name type="scientific">Ostreococcus tauri</name>
    <name type="common">Marine green alga</name>
    <dbReference type="NCBI Taxonomy" id="70448"/>
    <lineage>
        <taxon>Eukaryota</taxon>
        <taxon>Viridiplantae</taxon>
        <taxon>Chlorophyta</taxon>
        <taxon>Mamiellophyceae</taxon>
        <taxon>Mamiellales</taxon>
        <taxon>Bathycoccaceae</taxon>
        <taxon>Ostreococcus</taxon>
    </lineage>
</organism>
<gene>
    <name evidence="2" type="ORF">BE221DRAFT_84982</name>
</gene>
<reference evidence="2" key="1">
    <citation type="submission" date="2017-04" db="EMBL/GenBank/DDBJ databases">
        <title>Population genomics of picophytoplankton unveils novel chromosome hypervariability.</title>
        <authorList>
            <consortium name="DOE Joint Genome Institute"/>
            <person name="Blanc-Mathieu R."/>
            <person name="Krasovec M."/>
            <person name="Hebrard M."/>
            <person name="Yau S."/>
            <person name="Desgranges E."/>
            <person name="Martin J."/>
            <person name="Schackwitz W."/>
            <person name="Kuo A."/>
            <person name="Salin G."/>
            <person name="Donnadieu C."/>
            <person name="Desdevises Y."/>
            <person name="Sanchez-Ferandin S."/>
            <person name="Moreau H."/>
            <person name="Rivals E."/>
            <person name="Grigoriev I.V."/>
            <person name="Grimsley N."/>
            <person name="Eyre-Walker A."/>
            <person name="Piganeau G."/>
        </authorList>
    </citation>
    <scope>NUCLEOTIDE SEQUENCE [LARGE SCALE GENOMIC DNA]</scope>
    <source>
        <strain evidence="2">RCC 1115</strain>
    </source>
</reference>